<dbReference type="Pfam" id="PF14137">
    <property type="entry name" value="DUF4304"/>
    <property type="match status" value="1"/>
</dbReference>
<gene>
    <name evidence="1" type="ORF">SAMN05421820_111177</name>
</gene>
<dbReference type="EMBL" id="FNGY01000011">
    <property type="protein sequence ID" value="SDO07575.1"/>
    <property type="molecule type" value="Genomic_DNA"/>
</dbReference>
<dbReference type="InterPro" id="IPR025412">
    <property type="entry name" value="DUF4304"/>
</dbReference>
<sequence>MKPRELIINSIEQTLVEPLSKLGFTFSKSTLTFKRKLKEFVQTISFQLNRHNEEDTCAEFWTSYSVSSKEYSRWHKAEFGTGDTNDHLSTEMDWNIKGMTFPVIDDKQELHFQIIAASHREKVLGILKENVINIGIPYLDRLSDWENAAHDLVDKDWFHDKAADFFLIASNKEKARWALQQGLDYWDRHPKASFPESKDELHKRIVKYFS</sequence>
<dbReference type="RefSeq" id="WP_074611938.1">
    <property type="nucleotide sequence ID" value="NZ_FNGY01000011.1"/>
</dbReference>
<protein>
    <recommendedName>
        <fullName evidence="3">DUF4304 domain-containing protein</fullName>
    </recommendedName>
</protein>
<proteinExistence type="predicted"/>
<reference evidence="2" key="1">
    <citation type="submission" date="2016-10" db="EMBL/GenBank/DDBJ databases">
        <authorList>
            <person name="Varghese N."/>
            <person name="Submissions S."/>
        </authorList>
    </citation>
    <scope>NUCLEOTIDE SEQUENCE [LARGE SCALE GENOMIC DNA]</scope>
    <source>
        <strain evidence="2">DSM 19110</strain>
    </source>
</reference>
<evidence type="ECO:0000313" key="2">
    <source>
        <dbReference type="Proteomes" id="UP000183200"/>
    </source>
</evidence>
<organism evidence="1 2">
    <name type="scientific">Pedobacter steynii</name>
    <dbReference type="NCBI Taxonomy" id="430522"/>
    <lineage>
        <taxon>Bacteria</taxon>
        <taxon>Pseudomonadati</taxon>
        <taxon>Bacteroidota</taxon>
        <taxon>Sphingobacteriia</taxon>
        <taxon>Sphingobacteriales</taxon>
        <taxon>Sphingobacteriaceae</taxon>
        <taxon>Pedobacter</taxon>
    </lineage>
</organism>
<dbReference type="Proteomes" id="UP000183200">
    <property type="component" value="Unassembled WGS sequence"/>
</dbReference>
<accession>A0A1H0GKU2</accession>
<dbReference type="OrthoDB" id="1448971at2"/>
<keyword evidence="2" id="KW-1185">Reference proteome</keyword>
<dbReference type="AlphaFoldDB" id="A0A1H0GKU2"/>
<evidence type="ECO:0000313" key="1">
    <source>
        <dbReference type="EMBL" id="SDO07575.1"/>
    </source>
</evidence>
<name>A0A1H0GKU2_9SPHI</name>
<evidence type="ECO:0008006" key="3">
    <source>
        <dbReference type="Google" id="ProtNLM"/>
    </source>
</evidence>